<feature type="compositionally biased region" description="Polar residues" evidence="8">
    <location>
        <begin position="1"/>
        <end position="11"/>
    </location>
</feature>
<dbReference type="AlphaFoldDB" id="A0A6J4S2J7"/>
<feature type="compositionally biased region" description="Basic residues" evidence="8">
    <location>
        <begin position="15"/>
        <end position="24"/>
    </location>
</feature>
<feature type="transmembrane region" description="Helical" evidence="7">
    <location>
        <begin position="247"/>
        <end position="266"/>
    </location>
</feature>
<evidence type="ECO:0000256" key="5">
    <source>
        <dbReference type="ARBA" id="ARBA00022989"/>
    </source>
</evidence>
<dbReference type="InterPro" id="IPR000515">
    <property type="entry name" value="MetI-like"/>
</dbReference>
<feature type="domain" description="ABC transmembrane type-1" evidence="9">
    <location>
        <begin position="97"/>
        <end position="322"/>
    </location>
</feature>
<dbReference type="InterPro" id="IPR050809">
    <property type="entry name" value="UgpAE/MalFG_permease"/>
</dbReference>
<evidence type="ECO:0000256" key="3">
    <source>
        <dbReference type="ARBA" id="ARBA00022475"/>
    </source>
</evidence>
<reference evidence="10" key="1">
    <citation type="submission" date="2020-02" db="EMBL/GenBank/DDBJ databases">
        <authorList>
            <person name="Meier V. D."/>
        </authorList>
    </citation>
    <scope>NUCLEOTIDE SEQUENCE</scope>
    <source>
        <strain evidence="10">AVDCRST_MAG38</strain>
    </source>
</reference>
<feature type="transmembrane region" description="Helical" evidence="7">
    <location>
        <begin position="134"/>
        <end position="154"/>
    </location>
</feature>
<dbReference type="PANTHER" id="PTHR43227:SF8">
    <property type="entry name" value="DIACETYLCHITOBIOSE UPTAKE SYSTEM PERMEASE PROTEIN DASB"/>
    <property type="match status" value="1"/>
</dbReference>
<evidence type="ECO:0000256" key="4">
    <source>
        <dbReference type="ARBA" id="ARBA00022692"/>
    </source>
</evidence>
<proteinExistence type="inferred from homology"/>
<dbReference type="PANTHER" id="PTHR43227">
    <property type="entry name" value="BLL4140 PROTEIN"/>
    <property type="match status" value="1"/>
</dbReference>
<dbReference type="CDD" id="cd06261">
    <property type="entry name" value="TM_PBP2"/>
    <property type="match status" value="1"/>
</dbReference>
<dbReference type="SUPFAM" id="SSF161098">
    <property type="entry name" value="MetI-like"/>
    <property type="match status" value="1"/>
</dbReference>
<feature type="transmembrane region" description="Helical" evidence="7">
    <location>
        <begin position="101"/>
        <end position="122"/>
    </location>
</feature>
<name>A0A6J4S2J7_9ACTN</name>
<keyword evidence="5 7" id="KW-1133">Transmembrane helix</keyword>
<evidence type="ECO:0000259" key="9">
    <source>
        <dbReference type="PROSITE" id="PS50928"/>
    </source>
</evidence>
<keyword evidence="3" id="KW-1003">Cell membrane</keyword>
<evidence type="ECO:0000256" key="2">
    <source>
        <dbReference type="ARBA" id="ARBA00022448"/>
    </source>
</evidence>
<dbReference type="Pfam" id="PF00528">
    <property type="entry name" value="BPD_transp_1"/>
    <property type="match status" value="1"/>
</dbReference>
<feature type="transmembrane region" description="Helical" evidence="7">
    <location>
        <begin position="301"/>
        <end position="323"/>
    </location>
</feature>
<keyword evidence="2 7" id="KW-0813">Transport</keyword>
<dbReference type="GO" id="GO:0055085">
    <property type="term" value="P:transmembrane transport"/>
    <property type="evidence" value="ECO:0007669"/>
    <property type="project" value="InterPro"/>
</dbReference>
<organism evidence="10">
    <name type="scientific">uncultured Solirubrobacteraceae bacterium</name>
    <dbReference type="NCBI Taxonomy" id="1162706"/>
    <lineage>
        <taxon>Bacteria</taxon>
        <taxon>Bacillati</taxon>
        <taxon>Actinomycetota</taxon>
        <taxon>Thermoleophilia</taxon>
        <taxon>Solirubrobacterales</taxon>
        <taxon>Solirubrobacteraceae</taxon>
        <taxon>environmental samples</taxon>
    </lineage>
</organism>
<comment type="subcellular location">
    <subcellularLocation>
        <location evidence="1 7">Cell membrane</location>
        <topology evidence="1 7">Multi-pass membrane protein</topology>
    </subcellularLocation>
</comment>
<dbReference type="GO" id="GO:0005886">
    <property type="term" value="C:plasma membrane"/>
    <property type="evidence" value="ECO:0007669"/>
    <property type="project" value="UniProtKB-SubCell"/>
</dbReference>
<dbReference type="Gene3D" id="1.10.3720.10">
    <property type="entry name" value="MetI-like"/>
    <property type="match status" value="1"/>
</dbReference>
<comment type="similarity">
    <text evidence="7">Belongs to the binding-protein-dependent transport system permease family.</text>
</comment>
<feature type="region of interest" description="Disordered" evidence="8">
    <location>
        <begin position="1"/>
        <end position="26"/>
    </location>
</feature>
<feature type="transmembrane region" description="Helical" evidence="7">
    <location>
        <begin position="33"/>
        <end position="58"/>
    </location>
</feature>
<accession>A0A6J4S2J7</accession>
<feature type="transmembrane region" description="Helical" evidence="7">
    <location>
        <begin position="184"/>
        <end position="204"/>
    </location>
</feature>
<gene>
    <name evidence="10" type="ORF">AVDCRST_MAG38-2466</name>
</gene>
<keyword evidence="6 7" id="KW-0472">Membrane</keyword>
<protein>
    <submittedName>
        <fullName evidence="10">Inner membrane ABC transporter permease protein YcjO</fullName>
    </submittedName>
</protein>
<evidence type="ECO:0000256" key="8">
    <source>
        <dbReference type="SAM" id="MobiDB-lite"/>
    </source>
</evidence>
<dbReference type="PROSITE" id="PS50928">
    <property type="entry name" value="ABC_TM1"/>
    <property type="match status" value="1"/>
</dbReference>
<evidence type="ECO:0000256" key="7">
    <source>
        <dbReference type="RuleBase" id="RU363032"/>
    </source>
</evidence>
<sequence>MATVTQSTKQQGGLRARRRRRARGNRAGPEARAGLLLVSPTVIVVLVVVVLPVLWALVLSFQRIRLIQLRQVDLLGGEYTLRNYEQLLSSSGFLEAARTTLVYSVFGTLGAIVLGLTAALLVRSHFRGRGVVRGIMLLPYVAPVVAIAFIWKVLLSPQLGFVNAVGTGMLGWESPIPFLSQEQGIVTLFGVSIGIPTALLMVVLFEAWKSFPFAFLFILARLQAIPADIEEAARVDGATPSQLLRHIILPQLASVIALIAVLRFIFTFNAFDEIYLLTGGAAGTDVLATQVYSMLTARADVGASAAVAMFMAAVLAVFLFVYVRYFGDTERAR</sequence>
<evidence type="ECO:0000256" key="1">
    <source>
        <dbReference type="ARBA" id="ARBA00004651"/>
    </source>
</evidence>
<evidence type="ECO:0000256" key="6">
    <source>
        <dbReference type="ARBA" id="ARBA00023136"/>
    </source>
</evidence>
<evidence type="ECO:0000313" key="10">
    <source>
        <dbReference type="EMBL" id="CAA9488181.1"/>
    </source>
</evidence>
<keyword evidence="4 7" id="KW-0812">Transmembrane</keyword>
<dbReference type="InterPro" id="IPR035906">
    <property type="entry name" value="MetI-like_sf"/>
</dbReference>
<dbReference type="EMBL" id="CADCVJ010000206">
    <property type="protein sequence ID" value="CAA9488181.1"/>
    <property type="molecule type" value="Genomic_DNA"/>
</dbReference>